<name>A0ABM7WAK3_9BACT</name>
<dbReference type="PANTHER" id="PTHR34183">
    <property type="entry name" value="ENDOLYTIC PEPTIDOGLYCAN TRANSGLYCOSYLASE RLPA"/>
    <property type="match status" value="1"/>
</dbReference>
<dbReference type="CDD" id="cd00118">
    <property type="entry name" value="LysM"/>
    <property type="match status" value="2"/>
</dbReference>
<accession>A0ABM7WAK3</accession>
<evidence type="ECO:0000256" key="1">
    <source>
        <dbReference type="HAMAP-Rule" id="MF_02071"/>
    </source>
</evidence>
<dbReference type="Gene3D" id="2.40.40.10">
    <property type="entry name" value="RlpA-like domain"/>
    <property type="match status" value="1"/>
</dbReference>
<dbReference type="HAMAP" id="MF_02071">
    <property type="entry name" value="RlpA"/>
    <property type="match status" value="1"/>
</dbReference>
<proteinExistence type="inferred from homology"/>
<dbReference type="EC" id="4.2.2.-" evidence="1"/>
<keyword evidence="1" id="KW-0961">Cell wall biogenesis/degradation</keyword>
<dbReference type="RefSeq" id="WP_284151334.1">
    <property type="nucleotide sequence ID" value="NZ_AP025516.1"/>
</dbReference>
<keyword evidence="1" id="KW-0456">Lyase</keyword>
<evidence type="ECO:0000256" key="2">
    <source>
        <dbReference type="SAM" id="MobiDB-lite"/>
    </source>
</evidence>
<keyword evidence="5" id="KW-1185">Reference proteome</keyword>
<comment type="function">
    <text evidence="1">Lytic transglycosylase with a strong preference for naked glycan strands that lack stem peptides.</text>
</comment>
<dbReference type="PROSITE" id="PS51782">
    <property type="entry name" value="LYSM"/>
    <property type="match status" value="1"/>
</dbReference>
<dbReference type="Proteomes" id="UP000830055">
    <property type="component" value="Chromosome"/>
</dbReference>
<dbReference type="InterPro" id="IPR036908">
    <property type="entry name" value="RlpA-like_sf"/>
</dbReference>
<dbReference type="Pfam" id="PF01476">
    <property type="entry name" value="LysM"/>
    <property type="match status" value="2"/>
</dbReference>
<dbReference type="Gene3D" id="3.10.350.10">
    <property type="entry name" value="LysM domain"/>
    <property type="match status" value="2"/>
</dbReference>
<comment type="similarity">
    <text evidence="1">Belongs to the RlpA family.</text>
</comment>
<dbReference type="InterPro" id="IPR034718">
    <property type="entry name" value="RlpA"/>
</dbReference>
<dbReference type="PANTHER" id="PTHR34183:SF1">
    <property type="entry name" value="ENDOLYTIC PEPTIDOGLYCAN TRANSGLYCOSYLASE RLPA"/>
    <property type="match status" value="1"/>
</dbReference>
<evidence type="ECO:0000313" key="5">
    <source>
        <dbReference type="Proteomes" id="UP000830055"/>
    </source>
</evidence>
<gene>
    <name evidence="1" type="primary">rlpA</name>
    <name evidence="4" type="ORF">DPPLL_22980</name>
</gene>
<feature type="domain" description="LysM" evidence="3">
    <location>
        <begin position="100"/>
        <end position="145"/>
    </location>
</feature>
<evidence type="ECO:0000259" key="3">
    <source>
        <dbReference type="PROSITE" id="PS51782"/>
    </source>
</evidence>
<dbReference type="CDD" id="cd22268">
    <property type="entry name" value="DPBB_RlpA-like"/>
    <property type="match status" value="1"/>
</dbReference>
<protein>
    <recommendedName>
        <fullName evidence="1">Probable endolytic peptidoglycan transglycosylase RlpA</fullName>
        <ecNumber evidence="1">4.2.2.-</ecNumber>
    </recommendedName>
</protein>
<dbReference type="SUPFAM" id="SSF50685">
    <property type="entry name" value="Barwin-like endoglucanases"/>
    <property type="match status" value="1"/>
</dbReference>
<organism evidence="4 5">
    <name type="scientific">Desulfofustis limnaeus</name>
    <dbReference type="NCBI Taxonomy" id="2740163"/>
    <lineage>
        <taxon>Bacteria</taxon>
        <taxon>Pseudomonadati</taxon>
        <taxon>Thermodesulfobacteriota</taxon>
        <taxon>Desulfobulbia</taxon>
        <taxon>Desulfobulbales</taxon>
        <taxon>Desulfocapsaceae</taxon>
        <taxon>Desulfofustis</taxon>
    </lineage>
</organism>
<dbReference type="InterPro" id="IPR036779">
    <property type="entry name" value="LysM_dom_sf"/>
</dbReference>
<reference evidence="4 5" key="1">
    <citation type="submission" date="2022-01" db="EMBL/GenBank/DDBJ databases">
        <title>Desulfofustis limnae sp. nov., a novel mesophilic sulfate-reducing bacterium isolated from marsh soil.</title>
        <authorList>
            <person name="Watanabe M."/>
            <person name="Takahashi A."/>
            <person name="Kojima H."/>
            <person name="Fukui M."/>
        </authorList>
    </citation>
    <scope>NUCLEOTIDE SEQUENCE [LARGE SCALE GENOMIC DNA]</scope>
    <source>
        <strain evidence="4 5">PPLL</strain>
    </source>
</reference>
<dbReference type="SMART" id="SM00257">
    <property type="entry name" value="LysM"/>
    <property type="match status" value="2"/>
</dbReference>
<sequence length="246" mass="27517">MEYTVQRGDTIARVTKLLGTDWQTLKRLNPAAVGRSRANGNWFLREGKTISGDRPFQTILAEQTKRQPVPQQPTASQQSIQSPQSMSEAAATVVQESGQRWHTVQPGDTIWELAVKRYRVDPAEVMRLNDIEDPRQLKIGARLRIPAGEPEGERAVVASWYGEFHHGRPMANGQPFDMFGHTIAHKEMPLGTRVELMNPDTGEVARAVVADRGPYVQGRDVDLSYQLARQLSLVEQGIGNLIMRVL</sequence>
<dbReference type="InterPro" id="IPR018392">
    <property type="entry name" value="LysM"/>
</dbReference>
<dbReference type="SUPFAM" id="SSF54106">
    <property type="entry name" value="LysM domain"/>
    <property type="match status" value="1"/>
</dbReference>
<dbReference type="EMBL" id="AP025516">
    <property type="protein sequence ID" value="BDD87933.1"/>
    <property type="molecule type" value="Genomic_DNA"/>
</dbReference>
<evidence type="ECO:0000313" key="4">
    <source>
        <dbReference type="EMBL" id="BDD87933.1"/>
    </source>
</evidence>
<dbReference type="Pfam" id="PF03330">
    <property type="entry name" value="DPBB_1"/>
    <property type="match status" value="1"/>
</dbReference>
<dbReference type="InterPro" id="IPR009009">
    <property type="entry name" value="RlpA-like_DPBB"/>
</dbReference>
<feature type="region of interest" description="Disordered" evidence="2">
    <location>
        <begin position="65"/>
        <end position="99"/>
    </location>
</feature>
<feature type="compositionally biased region" description="Low complexity" evidence="2">
    <location>
        <begin position="72"/>
        <end position="87"/>
    </location>
</feature>